<name>D4ZD15_SHEVD</name>
<dbReference type="PANTHER" id="PTHR43751:SF3">
    <property type="entry name" value="SULFATASE N-TERMINAL DOMAIN-CONTAINING PROTEIN"/>
    <property type="match status" value="1"/>
</dbReference>
<dbReference type="HOGENOM" id="CLU_027869_0_0_6"/>
<dbReference type="AlphaFoldDB" id="D4ZD15"/>
<reference evidence="3" key="1">
    <citation type="journal article" date="2010" name="Mol. Biosyst.">
        <title>Complete genome sequence and comparative analysis of Shewanella violacea, a psychrophilic and piezophilic bacterium from deep sea floor sediments.</title>
        <authorList>
            <person name="Aono E."/>
            <person name="Baba T."/>
            <person name="Ara T."/>
            <person name="Nishi T."/>
            <person name="Nakamichi T."/>
            <person name="Inamoto E."/>
            <person name="Toyonaga H."/>
            <person name="Hasegawa M."/>
            <person name="Takai Y."/>
            <person name="Okumura Y."/>
            <person name="Baba M."/>
            <person name="Tomita M."/>
            <person name="Kato C."/>
            <person name="Oshima T."/>
            <person name="Nakasone K."/>
            <person name="Mori H."/>
        </authorList>
    </citation>
    <scope>NUCLEOTIDE SEQUENCE [LARGE SCALE GENOMIC DNA]</scope>
    <source>
        <strain evidence="3">JCM 10179 / CIP 106290 / LMG 19151 / DSS12</strain>
    </source>
</reference>
<sequence length="512" mass="58655">MIALVLIYFMGKLAHNNSRGGIISRYIRHLFHIMLVLLGLSFLSLAVSYHRPLATESGVKLPPIRDDFPNIIFFAADGVNSANMSIYGYERITTPFMDSIAHESLVYMNHWTNSAKTTGAVGSLLSGKYPTRTKVVFRPDTFSGKDMFQHFPGILKELGYYNIDISLRHYIDSKDLNMRNAFDYANHRLLNNNYSLVSGFFLLRWPSSVQFIEDNWQRLFQRLAHLSGYATMFNPHQLVNQGEKVPAHRSDVDRINQLKHQILHAPKPFFANVHLLGSHGKKFDYEKPIFTKTKEQADHWMLDHYDNAIYQWDAYIREIYQLLDDLGELDNTLLIFSSDHGKRHKINETLPLIIRYPNQEHTGSVTLASQRMDIAPTVLSYLGVTPPQWMDGHSLLSRSKEAYPIFIVSAAKQQLIVPGKWKVSANLIPPFYSLGTISMAYCGILYSVDINNSHHPLLSYQRVHAKTATCPAVDLEPELAYGMIFTHLKDMGYDIAQLNLDSRLRKYSVRLE</sequence>
<dbReference type="Gene3D" id="3.40.720.10">
    <property type="entry name" value="Alkaline Phosphatase, subunit A"/>
    <property type="match status" value="1"/>
</dbReference>
<dbReference type="Proteomes" id="UP000002350">
    <property type="component" value="Chromosome"/>
</dbReference>
<dbReference type="PANTHER" id="PTHR43751">
    <property type="entry name" value="SULFATASE"/>
    <property type="match status" value="1"/>
</dbReference>
<dbReference type="KEGG" id="svo:SVI_3939"/>
<evidence type="ECO:0000313" key="2">
    <source>
        <dbReference type="EMBL" id="BAJ03910.1"/>
    </source>
</evidence>
<dbReference type="Pfam" id="PF00884">
    <property type="entry name" value="Sulfatase"/>
    <property type="match status" value="1"/>
</dbReference>
<organism evidence="2 3">
    <name type="scientific">Shewanella violacea (strain JCM 10179 / CIP 106290 / LMG 19151 / DSS12)</name>
    <dbReference type="NCBI Taxonomy" id="637905"/>
    <lineage>
        <taxon>Bacteria</taxon>
        <taxon>Pseudomonadati</taxon>
        <taxon>Pseudomonadota</taxon>
        <taxon>Gammaproteobacteria</taxon>
        <taxon>Alteromonadales</taxon>
        <taxon>Shewanellaceae</taxon>
        <taxon>Shewanella</taxon>
    </lineage>
</organism>
<dbReference type="SUPFAM" id="SSF53649">
    <property type="entry name" value="Alkaline phosphatase-like"/>
    <property type="match status" value="1"/>
</dbReference>
<gene>
    <name evidence="2" type="ordered locus">SVI_3939</name>
</gene>
<evidence type="ECO:0000259" key="1">
    <source>
        <dbReference type="Pfam" id="PF00884"/>
    </source>
</evidence>
<evidence type="ECO:0000313" key="3">
    <source>
        <dbReference type="Proteomes" id="UP000002350"/>
    </source>
</evidence>
<protein>
    <submittedName>
        <fullName evidence="2">Sulfatase</fullName>
    </submittedName>
</protein>
<proteinExistence type="predicted"/>
<dbReference type="EMBL" id="AP011177">
    <property type="protein sequence ID" value="BAJ03910.1"/>
    <property type="molecule type" value="Genomic_DNA"/>
</dbReference>
<dbReference type="InterPro" id="IPR000917">
    <property type="entry name" value="Sulfatase_N"/>
</dbReference>
<feature type="domain" description="Sulfatase N-terminal" evidence="1">
    <location>
        <begin position="69"/>
        <end position="384"/>
    </location>
</feature>
<keyword evidence="3" id="KW-1185">Reference proteome</keyword>
<dbReference type="InterPro" id="IPR052701">
    <property type="entry name" value="GAG_Ulvan_Degrading_Sulfatases"/>
</dbReference>
<dbReference type="InterPro" id="IPR017850">
    <property type="entry name" value="Alkaline_phosphatase_core_sf"/>
</dbReference>
<dbReference type="eggNOG" id="COG3119">
    <property type="taxonomic scope" value="Bacteria"/>
</dbReference>
<dbReference type="STRING" id="637905.SVI_3939"/>
<accession>D4ZD15</accession>